<dbReference type="Gene3D" id="3.30.1070.10">
    <property type="entry name" value="Cell division topological specificity factor MinE"/>
    <property type="match status" value="1"/>
</dbReference>
<dbReference type="GO" id="GO:0051301">
    <property type="term" value="P:cell division"/>
    <property type="evidence" value="ECO:0007669"/>
    <property type="project" value="UniProtKB-KW"/>
</dbReference>
<dbReference type="AlphaFoldDB" id="A0A9D2MYY4"/>
<comment type="similarity">
    <text evidence="1">Belongs to the MinE family.</text>
</comment>
<dbReference type="GO" id="GO:0032955">
    <property type="term" value="P:regulation of division septum assembly"/>
    <property type="evidence" value="ECO:0007669"/>
    <property type="project" value="InterPro"/>
</dbReference>
<keyword evidence="3" id="KW-0132">Cell division</keyword>
<evidence type="ECO:0000256" key="2">
    <source>
        <dbReference type="ARBA" id="ARBA00025265"/>
    </source>
</evidence>
<keyword evidence="3" id="KW-0131">Cell cycle</keyword>
<evidence type="ECO:0000313" key="4">
    <source>
        <dbReference type="Proteomes" id="UP000823910"/>
    </source>
</evidence>
<reference evidence="3" key="1">
    <citation type="journal article" date="2021" name="PeerJ">
        <title>Extensive microbial diversity within the chicken gut microbiome revealed by metagenomics and culture.</title>
        <authorList>
            <person name="Gilroy R."/>
            <person name="Ravi A."/>
            <person name="Getino M."/>
            <person name="Pursley I."/>
            <person name="Horton D.L."/>
            <person name="Alikhan N.F."/>
            <person name="Baker D."/>
            <person name="Gharbi K."/>
            <person name="Hall N."/>
            <person name="Watson M."/>
            <person name="Adriaenssens E.M."/>
            <person name="Foster-Nyarko E."/>
            <person name="Jarju S."/>
            <person name="Secka A."/>
            <person name="Antonio M."/>
            <person name="Oren A."/>
            <person name="Chaudhuri R.R."/>
            <person name="La Ragione R."/>
            <person name="Hildebrand F."/>
            <person name="Pallen M.J."/>
        </authorList>
    </citation>
    <scope>NUCLEOTIDE SEQUENCE</scope>
    <source>
        <strain evidence="3">CHK180-15479</strain>
    </source>
</reference>
<dbReference type="SUPFAM" id="SSF55229">
    <property type="entry name" value="Cell division protein MinE topological specificity domain"/>
    <property type="match status" value="1"/>
</dbReference>
<name>A0A9D2MYY4_9FIRM</name>
<gene>
    <name evidence="3" type="ORF">H9704_02565</name>
</gene>
<organism evidence="3 4">
    <name type="scientific">Candidatus Enterocloster excrementipullorum</name>
    <dbReference type="NCBI Taxonomy" id="2838559"/>
    <lineage>
        <taxon>Bacteria</taxon>
        <taxon>Bacillati</taxon>
        <taxon>Bacillota</taxon>
        <taxon>Clostridia</taxon>
        <taxon>Lachnospirales</taxon>
        <taxon>Lachnospiraceae</taxon>
        <taxon>Enterocloster</taxon>
    </lineage>
</organism>
<evidence type="ECO:0000256" key="1">
    <source>
        <dbReference type="ARBA" id="ARBA00008168"/>
    </source>
</evidence>
<dbReference type="EMBL" id="DWWT01000008">
    <property type="protein sequence ID" value="HJC05026.1"/>
    <property type="molecule type" value="Genomic_DNA"/>
</dbReference>
<dbReference type="InterPro" id="IPR005527">
    <property type="entry name" value="MinE"/>
</dbReference>
<reference evidence="3" key="2">
    <citation type="submission" date="2021-04" db="EMBL/GenBank/DDBJ databases">
        <authorList>
            <person name="Gilroy R."/>
        </authorList>
    </citation>
    <scope>NUCLEOTIDE SEQUENCE</scope>
    <source>
        <strain evidence="3">CHK180-15479</strain>
    </source>
</reference>
<accession>A0A9D2MYY4</accession>
<evidence type="ECO:0000313" key="3">
    <source>
        <dbReference type="EMBL" id="HJC05026.1"/>
    </source>
</evidence>
<comment type="function">
    <text evidence="2">Prevents the cell division inhibition by proteins MinC and MinD at internal division sites while permitting inhibition at polar sites. This ensures cell division at the proper site by restricting the formation of a division septum at the midpoint of the long axis of the cell.</text>
</comment>
<dbReference type="Pfam" id="PF03776">
    <property type="entry name" value="MinE"/>
    <property type="match status" value="1"/>
</dbReference>
<protein>
    <submittedName>
        <fullName evidence="3">Cell division topological specificity factor MinE</fullName>
    </submittedName>
</protein>
<sequence length="95" mass="10631">MVRWNRDPHGSSGETAKRRLKLLLVSDKAGCSPELILMLKDDMIHAISKYMEIEKDRVQLLMDTGTEVLSGGSRERVGVLHANIPIRSISNKGLF</sequence>
<comment type="caution">
    <text evidence="3">The sequence shown here is derived from an EMBL/GenBank/DDBJ whole genome shotgun (WGS) entry which is preliminary data.</text>
</comment>
<dbReference type="Proteomes" id="UP000823910">
    <property type="component" value="Unassembled WGS sequence"/>
</dbReference>
<proteinExistence type="inferred from homology"/>
<dbReference type="InterPro" id="IPR036707">
    <property type="entry name" value="MinE_sf"/>
</dbReference>